<dbReference type="FunFam" id="3.30.470.20:FF:000006">
    <property type="entry name" value="Phosphoribosylaminoimidazole-succinocarboxamide synthase"/>
    <property type="match status" value="1"/>
</dbReference>
<sequence length="243" mass="27776">MMSDIQIKEELYSGKAKTIYTTNDPKVLVSHFRDSLTAFDGKKKSEAEKKGYYNAQISRKLFEMLEDVGINTHYLGMFDDERMLVEKVEIIPIEVIPRNIAAGSITRKYPFTEGDEFKEPVLVMDYKSDEYGDPMLNEDIALALGIATSEDIAKIRELALNINSILKSYMEKQGLLLVDFKLEFGWANGEIVLADEISCDTCRFWDAGTRESLDKDVFRFNKGDVSGTYEKMARRLVPEIFEN</sequence>
<dbReference type="InterPro" id="IPR018236">
    <property type="entry name" value="SAICAR_synthetase_CS"/>
</dbReference>
<dbReference type="RefSeq" id="WP_072560787.1">
    <property type="nucleotide sequence ID" value="NZ_CP017921.1"/>
</dbReference>
<dbReference type="Proteomes" id="UP000267921">
    <property type="component" value="Unassembled WGS sequence"/>
</dbReference>
<dbReference type="OrthoDB" id="10775at2157"/>
<dbReference type="GO" id="GO:0006189">
    <property type="term" value="P:'de novo' IMP biosynthetic process"/>
    <property type="evidence" value="ECO:0007669"/>
    <property type="project" value="UniProtKB-UniRule"/>
</dbReference>
<feature type="domain" description="SAICAR synthetase/ADE2 N-terminal" evidence="9">
    <location>
        <begin position="11"/>
        <end position="235"/>
    </location>
</feature>
<comment type="similarity">
    <text evidence="2 8">Belongs to the SAICAR synthetase family.</text>
</comment>
<dbReference type="Pfam" id="PF01259">
    <property type="entry name" value="SAICAR_synt"/>
    <property type="match status" value="1"/>
</dbReference>
<dbReference type="PROSITE" id="PS01058">
    <property type="entry name" value="SAICAR_SYNTHETASE_2"/>
    <property type="match status" value="1"/>
</dbReference>
<dbReference type="Proteomes" id="UP000198669">
    <property type="component" value="Unassembled WGS sequence"/>
</dbReference>
<dbReference type="SUPFAM" id="SSF56104">
    <property type="entry name" value="SAICAR synthase-like"/>
    <property type="match status" value="1"/>
</dbReference>
<dbReference type="GO" id="GO:0009236">
    <property type="term" value="P:cobalamin biosynthetic process"/>
    <property type="evidence" value="ECO:0007669"/>
    <property type="project" value="InterPro"/>
</dbReference>
<name>A0A1H2QIK9_9EURY</name>
<evidence type="ECO:0000256" key="7">
    <source>
        <dbReference type="ARBA" id="ARBA00048475"/>
    </source>
</evidence>
<protein>
    <recommendedName>
        <fullName evidence="8">Phosphoribosylaminoimidazole-succinocarboxamide synthase</fullName>
        <ecNumber evidence="8">6.3.2.6</ecNumber>
    </recommendedName>
    <alternativeName>
        <fullName evidence="8">SAICAR synthetase</fullName>
    </alternativeName>
</protein>
<evidence type="ECO:0000313" key="13">
    <source>
        <dbReference type="Proteomes" id="UP000267921"/>
    </source>
</evidence>
<dbReference type="PANTHER" id="PTHR43599:SF3">
    <property type="entry name" value="SI:DKEY-6E2.2"/>
    <property type="match status" value="1"/>
</dbReference>
<dbReference type="EC" id="6.3.2.6" evidence="8"/>
<keyword evidence="4 8" id="KW-0547">Nucleotide-binding</keyword>
<comment type="catalytic activity">
    <reaction evidence="7 8">
        <text>5-amino-1-(5-phospho-D-ribosyl)imidazole-4-carboxylate + L-aspartate + ATP = (2S)-2-[5-amino-1-(5-phospho-beta-D-ribosyl)imidazole-4-carboxamido]succinate + ADP + phosphate + 2 H(+)</text>
        <dbReference type="Rhea" id="RHEA:22628"/>
        <dbReference type="ChEBI" id="CHEBI:15378"/>
        <dbReference type="ChEBI" id="CHEBI:29991"/>
        <dbReference type="ChEBI" id="CHEBI:30616"/>
        <dbReference type="ChEBI" id="CHEBI:43474"/>
        <dbReference type="ChEBI" id="CHEBI:58443"/>
        <dbReference type="ChEBI" id="CHEBI:77657"/>
        <dbReference type="ChEBI" id="CHEBI:456216"/>
        <dbReference type="EC" id="6.3.2.6"/>
    </reaction>
</comment>
<dbReference type="HAMAP" id="MF_00137">
    <property type="entry name" value="SAICAR_synth"/>
    <property type="match status" value="1"/>
</dbReference>
<evidence type="ECO:0000313" key="12">
    <source>
        <dbReference type="Proteomes" id="UP000198669"/>
    </source>
</evidence>
<dbReference type="AlphaFoldDB" id="A0A1H2QIK9"/>
<dbReference type="GO" id="GO:0005524">
    <property type="term" value="F:ATP binding"/>
    <property type="evidence" value="ECO:0007669"/>
    <property type="project" value="UniProtKB-KW"/>
</dbReference>
<dbReference type="CDD" id="cd01415">
    <property type="entry name" value="SAICAR_synt_PurC"/>
    <property type="match status" value="1"/>
</dbReference>
<evidence type="ECO:0000256" key="1">
    <source>
        <dbReference type="ARBA" id="ARBA00004672"/>
    </source>
</evidence>
<dbReference type="InterPro" id="IPR028923">
    <property type="entry name" value="SAICAR_synt/ADE2_N"/>
</dbReference>
<dbReference type="EMBL" id="FNMU01000001">
    <property type="protein sequence ID" value="SDW06750.1"/>
    <property type="molecule type" value="Genomic_DNA"/>
</dbReference>
<accession>A0A1H2QIK9</accession>
<gene>
    <name evidence="8" type="primary">purC</name>
    <name evidence="10" type="ORF">EFE40_00565</name>
    <name evidence="11" type="ORF">SAMN04515625_0270</name>
</gene>
<evidence type="ECO:0000259" key="9">
    <source>
        <dbReference type="Pfam" id="PF01259"/>
    </source>
</evidence>
<evidence type="ECO:0000256" key="2">
    <source>
        <dbReference type="ARBA" id="ARBA00010190"/>
    </source>
</evidence>
<reference evidence="11 12" key="1">
    <citation type="submission" date="2016-10" db="EMBL/GenBank/DDBJ databases">
        <authorList>
            <person name="de Groot N.N."/>
        </authorList>
    </citation>
    <scope>NUCLEOTIDE SEQUENCE [LARGE SCALE GENOMIC DNA]</scope>
    <source>
        <strain evidence="11 12">Z-7982</strain>
    </source>
</reference>
<dbReference type="EMBL" id="RJJG01000001">
    <property type="protein sequence ID" value="RNI10709.1"/>
    <property type="molecule type" value="Genomic_DNA"/>
</dbReference>
<organism evidence="11 12">
    <name type="scientific">Methanohalophilus halophilus</name>
    <dbReference type="NCBI Taxonomy" id="2177"/>
    <lineage>
        <taxon>Archaea</taxon>
        <taxon>Methanobacteriati</taxon>
        <taxon>Methanobacteriota</taxon>
        <taxon>Stenosarchaea group</taxon>
        <taxon>Methanomicrobia</taxon>
        <taxon>Methanosarcinales</taxon>
        <taxon>Methanosarcinaceae</taxon>
        <taxon>Methanohalophilus</taxon>
    </lineage>
</organism>
<dbReference type="GO" id="GO:0004639">
    <property type="term" value="F:phosphoribosylaminoimidazolesuccinocarboxamide synthase activity"/>
    <property type="evidence" value="ECO:0007669"/>
    <property type="project" value="UniProtKB-UniRule"/>
</dbReference>
<dbReference type="InterPro" id="IPR033934">
    <property type="entry name" value="SAICAR_synt_PurC"/>
</dbReference>
<dbReference type="UniPathway" id="UPA00074">
    <property type="reaction ID" value="UER00131"/>
</dbReference>
<evidence type="ECO:0000256" key="5">
    <source>
        <dbReference type="ARBA" id="ARBA00022755"/>
    </source>
</evidence>
<dbReference type="InterPro" id="IPR001636">
    <property type="entry name" value="SAICAR_synth"/>
</dbReference>
<evidence type="ECO:0000256" key="3">
    <source>
        <dbReference type="ARBA" id="ARBA00022598"/>
    </source>
</evidence>
<evidence type="ECO:0000256" key="8">
    <source>
        <dbReference type="HAMAP-Rule" id="MF_00137"/>
    </source>
</evidence>
<dbReference type="NCBIfam" id="TIGR00081">
    <property type="entry name" value="purC"/>
    <property type="match status" value="1"/>
</dbReference>
<dbReference type="GeneID" id="30582536"/>
<comment type="pathway">
    <text evidence="1 8">Purine metabolism; IMP biosynthesis via de novo pathway; 5-amino-1-(5-phospho-D-ribosyl)imidazole-4-carboxamide from 5-amino-1-(5-phospho-D-ribosyl)imidazole-4-carboxylate: step 1/2.</text>
</comment>
<dbReference type="Gene3D" id="3.30.200.20">
    <property type="entry name" value="Phosphorylase Kinase, domain 1"/>
    <property type="match status" value="1"/>
</dbReference>
<evidence type="ECO:0000256" key="4">
    <source>
        <dbReference type="ARBA" id="ARBA00022741"/>
    </source>
</evidence>
<reference evidence="10 13" key="2">
    <citation type="submission" date="2018-10" db="EMBL/GenBank/DDBJ databases">
        <title>Cultivation of a novel Methanohalophilus strain from Kebrit Deep of the Red Sea and a genomic comparison of members of the genus Methanohalophilus.</title>
        <authorList>
            <person name="Guan Y."/>
            <person name="Ngugi D.K."/>
            <person name="Stingl U."/>
        </authorList>
    </citation>
    <scope>NUCLEOTIDE SEQUENCE [LARGE SCALE GENOMIC DNA]</scope>
    <source>
        <strain evidence="10 13">DSM 3094</strain>
    </source>
</reference>
<evidence type="ECO:0000256" key="6">
    <source>
        <dbReference type="ARBA" id="ARBA00022840"/>
    </source>
</evidence>
<proteinExistence type="inferred from homology"/>
<keyword evidence="6 8" id="KW-0067">ATP-binding</keyword>
<dbReference type="InterPro" id="IPR050089">
    <property type="entry name" value="SAICAR_synthetase"/>
</dbReference>
<evidence type="ECO:0000313" key="10">
    <source>
        <dbReference type="EMBL" id="RNI10709.1"/>
    </source>
</evidence>
<keyword evidence="3 8" id="KW-0436">Ligase</keyword>
<dbReference type="Gene3D" id="3.30.470.20">
    <property type="entry name" value="ATP-grasp fold, B domain"/>
    <property type="match status" value="1"/>
</dbReference>
<keyword evidence="5 8" id="KW-0658">Purine biosynthesis</keyword>
<evidence type="ECO:0000313" key="11">
    <source>
        <dbReference type="EMBL" id="SDW06750.1"/>
    </source>
</evidence>
<dbReference type="PANTHER" id="PTHR43599">
    <property type="entry name" value="MULTIFUNCTIONAL PROTEIN ADE2"/>
    <property type="match status" value="1"/>
</dbReference>